<protein>
    <submittedName>
        <fullName evidence="1">Uncharacterized protein</fullName>
    </submittedName>
</protein>
<accession>A0A0N1IC71</accession>
<dbReference type="AlphaFoldDB" id="A0A0N1IC71"/>
<reference evidence="1 2" key="1">
    <citation type="journal article" date="2015" name="Nat. Commun.">
        <title>Outbred genome sequencing and CRISPR/Cas9 gene editing in butterflies.</title>
        <authorList>
            <person name="Li X."/>
            <person name="Fan D."/>
            <person name="Zhang W."/>
            <person name="Liu G."/>
            <person name="Zhang L."/>
            <person name="Zhao L."/>
            <person name="Fang X."/>
            <person name="Chen L."/>
            <person name="Dong Y."/>
            <person name="Chen Y."/>
            <person name="Ding Y."/>
            <person name="Zhao R."/>
            <person name="Feng M."/>
            <person name="Zhu Y."/>
            <person name="Feng Y."/>
            <person name="Jiang X."/>
            <person name="Zhu D."/>
            <person name="Xiang H."/>
            <person name="Feng X."/>
            <person name="Li S."/>
            <person name="Wang J."/>
            <person name="Zhang G."/>
            <person name="Kronforst M.R."/>
            <person name="Wang W."/>
        </authorList>
    </citation>
    <scope>NUCLEOTIDE SEQUENCE [LARGE SCALE GENOMIC DNA]</scope>
    <source>
        <strain evidence="1">Ya'a_city_454_Pm</strain>
        <tissue evidence="1">Whole body</tissue>
    </source>
</reference>
<gene>
    <name evidence="1" type="ORF">RR48_04647</name>
</gene>
<organism evidence="1 2">
    <name type="scientific">Papilio machaon</name>
    <name type="common">Old World swallowtail butterfly</name>
    <dbReference type="NCBI Taxonomy" id="76193"/>
    <lineage>
        <taxon>Eukaryota</taxon>
        <taxon>Metazoa</taxon>
        <taxon>Ecdysozoa</taxon>
        <taxon>Arthropoda</taxon>
        <taxon>Hexapoda</taxon>
        <taxon>Insecta</taxon>
        <taxon>Pterygota</taxon>
        <taxon>Neoptera</taxon>
        <taxon>Endopterygota</taxon>
        <taxon>Lepidoptera</taxon>
        <taxon>Glossata</taxon>
        <taxon>Ditrysia</taxon>
        <taxon>Papilionoidea</taxon>
        <taxon>Papilionidae</taxon>
        <taxon>Papilioninae</taxon>
        <taxon>Papilio</taxon>
    </lineage>
</organism>
<evidence type="ECO:0000313" key="1">
    <source>
        <dbReference type="EMBL" id="KPJ19216.1"/>
    </source>
</evidence>
<dbReference type="EMBL" id="KQ459937">
    <property type="protein sequence ID" value="KPJ19216.1"/>
    <property type="molecule type" value="Genomic_DNA"/>
</dbReference>
<sequence>MTSTPKSEKCGQGYELPGVVQYSQAGLIQVRSAEMFGTFTVGVLRRAASAVPPRLYRGPHRSHGRRGCRPIDTLSCQSYAWPRTSSLLR</sequence>
<dbReference type="Proteomes" id="UP000053240">
    <property type="component" value="Unassembled WGS sequence"/>
</dbReference>
<dbReference type="InParanoid" id="A0A0N1IC71"/>
<evidence type="ECO:0000313" key="2">
    <source>
        <dbReference type="Proteomes" id="UP000053240"/>
    </source>
</evidence>
<proteinExistence type="predicted"/>
<name>A0A0N1IC71_PAPMA</name>
<keyword evidence="2" id="KW-1185">Reference proteome</keyword>